<dbReference type="PRINTS" id="PR00598">
    <property type="entry name" value="HTHMARR"/>
</dbReference>
<evidence type="ECO:0000256" key="1">
    <source>
        <dbReference type="SAM" id="MobiDB-lite"/>
    </source>
</evidence>
<accession>A0A561U733</accession>
<dbReference type="GO" id="GO:0003677">
    <property type="term" value="F:DNA binding"/>
    <property type="evidence" value="ECO:0007669"/>
    <property type="project" value="UniProtKB-KW"/>
</dbReference>
<dbReference type="GO" id="GO:0003700">
    <property type="term" value="F:DNA-binding transcription factor activity"/>
    <property type="evidence" value="ECO:0007669"/>
    <property type="project" value="InterPro"/>
</dbReference>
<dbReference type="SUPFAM" id="SSF46785">
    <property type="entry name" value="Winged helix' DNA-binding domain"/>
    <property type="match status" value="1"/>
</dbReference>
<dbReference type="OrthoDB" id="3173926at2"/>
<comment type="caution">
    <text evidence="3">The sequence shown here is derived from an EMBL/GenBank/DDBJ whole genome shotgun (WGS) entry which is preliminary data.</text>
</comment>
<organism evidence="3 4">
    <name type="scientific">Saccharopolyspora dendranthemae</name>
    <dbReference type="NCBI Taxonomy" id="1181886"/>
    <lineage>
        <taxon>Bacteria</taxon>
        <taxon>Bacillati</taxon>
        <taxon>Actinomycetota</taxon>
        <taxon>Actinomycetes</taxon>
        <taxon>Pseudonocardiales</taxon>
        <taxon>Pseudonocardiaceae</taxon>
        <taxon>Saccharopolyspora</taxon>
    </lineage>
</organism>
<dbReference type="InterPro" id="IPR036390">
    <property type="entry name" value="WH_DNA-bd_sf"/>
</dbReference>
<gene>
    <name evidence="3" type="ORF">FHU35_12165</name>
</gene>
<keyword evidence="4" id="KW-1185">Reference proteome</keyword>
<dbReference type="GO" id="GO:0006950">
    <property type="term" value="P:response to stress"/>
    <property type="evidence" value="ECO:0007669"/>
    <property type="project" value="TreeGrafter"/>
</dbReference>
<keyword evidence="3" id="KW-0238">DNA-binding</keyword>
<evidence type="ECO:0000313" key="4">
    <source>
        <dbReference type="Proteomes" id="UP000316184"/>
    </source>
</evidence>
<dbReference type="Proteomes" id="UP000316184">
    <property type="component" value="Unassembled WGS sequence"/>
</dbReference>
<sequence length="173" mass="19274">MHDADAVNDLEEAQGRGSTHGPAGDAALGVLLRALNVELDRFNILFGNAHGLYRTDLNALVAILEAARREDPMTPSRLAAALDLSASATTTLLERLESLGHITREHSKTDRRRVDLYIHDTARQIGSEFYQPLLRELSGVWDHFSDEQRETVRQFLTATIMATTRARETIAPR</sequence>
<dbReference type="Pfam" id="PF12802">
    <property type="entry name" value="MarR_2"/>
    <property type="match status" value="1"/>
</dbReference>
<reference evidence="3 4" key="1">
    <citation type="submission" date="2019-06" db="EMBL/GenBank/DDBJ databases">
        <title>Sequencing the genomes of 1000 actinobacteria strains.</title>
        <authorList>
            <person name="Klenk H.-P."/>
        </authorList>
    </citation>
    <scope>NUCLEOTIDE SEQUENCE [LARGE SCALE GENOMIC DNA]</scope>
    <source>
        <strain evidence="3 4">DSM 46699</strain>
    </source>
</reference>
<dbReference type="PANTHER" id="PTHR33164:SF106">
    <property type="entry name" value="TRANSCRIPTIONAL REGULATORY PROTEIN"/>
    <property type="match status" value="1"/>
</dbReference>
<dbReference type="AlphaFoldDB" id="A0A561U733"/>
<feature type="domain" description="HTH marR-type" evidence="2">
    <location>
        <begin position="25"/>
        <end position="161"/>
    </location>
</feature>
<dbReference type="EMBL" id="VIWX01000002">
    <property type="protein sequence ID" value="TWF95171.1"/>
    <property type="molecule type" value="Genomic_DNA"/>
</dbReference>
<feature type="region of interest" description="Disordered" evidence="1">
    <location>
        <begin position="1"/>
        <end position="21"/>
    </location>
</feature>
<dbReference type="PANTHER" id="PTHR33164">
    <property type="entry name" value="TRANSCRIPTIONAL REGULATOR, MARR FAMILY"/>
    <property type="match status" value="1"/>
</dbReference>
<protein>
    <submittedName>
        <fullName evidence="3">DNA-binding MarR family transcriptional regulator</fullName>
    </submittedName>
</protein>
<evidence type="ECO:0000313" key="3">
    <source>
        <dbReference type="EMBL" id="TWF95171.1"/>
    </source>
</evidence>
<dbReference type="PROSITE" id="PS50995">
    <property type="entry name" value="HTH_MARR_2"/>
    <property type="match status" value="1"/>
</dbReference>
<proteinExistence type="predicted"/>
<evidence type="ECO:0000259" key="2">
    <source>
        <dbReference type="PROSITE" id="PS50995"/>
    </source>
</evidence>
<dbReference type="InterPro" id="IPR039422">
    <property type="entry name" value="MarR/SlyA-like"/>
</dbReference>
<name>A0A561U733_9PSEU</name>
<dbReference type="Gene3D" id="1.10.10.10">
    <property type="entry name" value="Winged helix-like DNA-binding domain superfamily/Winged helix DNA-binding domain"/>
    <property type="match status" value="1"/>
</dbReference>
<feature type="compositionally biased region" description="Acidic residues" evidence="1">
    <location>
        <begin position="1"/>
        <end position="12"/>
    </location>
</feature>
<dbReference type="InterPro" id="IPR036388">
    <property type="entry name" value="WH-like_DNA-bd_sf"/>
</dbReference>
<dbReference type="InterPro" id="IPR000835">
    <property type="entry name" value="HTH_MarR-typ"/>
</dbReference>
<dbReference type="SMART" id="SM00347">
    <property type="entry name" value="HTH_MARR"/>
    <property type="match status" value="1"/>
</dbReference>